<dbReference type="PANTHER" id="PTHR33608">
    <property type="entry name" value="BLL2464 PROTEIN"/>
    <property type="match status" value="1"/>
</dbReference>
<dbReference type="AlphaFoldDB" id="A0A518BN80"/>
<dbReference type="Gene3D" id="3.40.50.410">
    <property type="entry name" value="von Willebrand factor, type A domain"/>
    <property type="match status" value="1"/>
</dbReference>
<dbReference type="KEGG" id="pbap:Pla133_35320"/>
<dbReference type="SUPFAM" id="SSF53300">
    <property type="entry name" value="vWA-like"/>
    <property type="match status" value="1"/>
</dbReference>
<proteinExistence type="predicted"/>
<keyword evidence="3" id="KW-1185">Reference proteome</keyword>
<dbReference type="Proteomes" id="UP000316921">
    <property type="component" value="Chromosome"/>
</dbReference>
<dbReference type="InterPro" id="IPR036465">
    <property type="entry name" value="vWFA_dom_sf"/>
</dbReference>
<evidence type="ECO:0000259" key="1">
    <source>
        <dbReference type="Pfam" id="PF01882"/>
    </source>
</evidence>
<evidence type="ECO:0000313" key="2">
    <source>
        <dbReference type="EMBL" id="QDU68435.1"/>
    </source>
</evidence>
<dbReference type="EMBL" id="CP036287">
    <property type="protein sequence ID" value="QDU68435.1"/>
    <property type="molecule type" value="Genomic_DNA"/>
</dbReference>
<name>A0A518BN80_9BACT</name>
<feature type="domain" description="DUF58" evidence="1">
    <location>
        <begin position="23"/>
        <end position="242"/>
    </location>
</feature>
<accession>A0A518BN80</accession>
<sequence precursor="true">MVSDVLSGAYRSSFRGSGIEFDEVRPYQPGDEVRSIDWNVTARTGTPHIKTYIEERQLLVELLVDTSASMRFGSRVTKLDVAEQFAALIACAAELQRDPVGLNLFADGPGVHLPAKPGAVQTQRILVALESARREAARVGSPLHFVAALEELRRVLRKGGLVFVVSDFREVTGEEATQALRLLGQRHDVVCVRIVDPLEEDLPRELGLATVLDPESGQRVELDARSGAVRRWWSERAASRREAYEAILRSARVEGIELRSPSWDRERSQAVHDLVDIEPVIRFFKRRARRQGARA</sequence>
<dbReference type="PANTHER" id="PTHR33608:SF6">
    <property type="entry name" value="BLL2464 PROTEIN"/>
    <property type="match status" value="1"/>
</dbReference>
<evidence type="ECO:0000313" key="3">
    <source>
        <dbReference type="Proteomes" id="UP000316921"/>
    </source>
</evidence>
<gene>
    <name evidence="2" type="ORF">Pla133_35320</name>
</gene>
<dbReference type="Pfam" id="PF01882">
    <property type="entry name" value="DUF58"/>
    <property type="match status" value="1"/>
</dbReference>
<protein>
    <recommendedName>
        <fullName evidence="1">DUF58 domain-containing protein</fullName>
    </recommendedName>
</protein>
<reference evidence="2 3" key="1">
    <citation type="submission" date="2019-02" db="EMBL/GenBank/DDBJ databases">
        <title>Deep-cultivation of Planctomycetes and their phenomic and genomic characterization uncovers novel biology.</title>
        <authorList>
            <person name="Wiegand S."/>
            <person name="Jogler M."/>
            <person name="Boedeker C."/>
            <person name="Pinto D."/>
            <person name="Vollmers J."/>
            <person name="Rivas-Marin E."/>
            <person name="Kohn T."/>
            <person name="Peeters S.H."/>
            <person name="Heuer A."/>
            <person name="Rast P."/>
            <person name="Oberbeckmann S."/>
            <person name="Bunk B."/>
            <person name="Jeske O."/>
            <person name="Meyerdierks A."/>
            <person name="Storesund J.E."/>
            <person name="Kallscheuer N."/>
            <person name="Luecker S."/>
            <person name="Lage O.M."/>
            <person name="Pohl T."/>
            <person name="Merkel B.J."/>
            <person name="Hornburger P."/>
            <person name="Mueller R.-W."/>
            <person name="Bruemmer F."/>
            <person name="Labrenz M."/>
            <person name="Spormann A.M."/>
            <person name="Op den Camp H."/>
            <person name="Overmann J."/>
            <person name="Amann R."/>
            <person name="Jetten M.S.M."/>
            <person name="Mascher T."/>
            <person name="Medema M.H."/>
            <person name="Devos D.P."/>
            <person name="Kaster A.-K."/>
            <person name="Ovreas L."/>
            <person name="Rohde M."/>
            <person name="Galperin M.Y."/>
            <person name="Jogler C."/>
        </authorList>
    </citation>
    <scope>NUCLEOTIDE SEQUENCE [LARGE SCALE GENOMIC DNA]</scope>
    <source>
        <strain evidence="2 3">Pla133</strain>
    </source>
</reference>
<dbReference type="InterPro" id="IPR002881">
    <property type="entry name" value="DUF58"/>
</dbReference>
<organism evidence="2 3">
    <name type="scientific">Engelhardtia mirabilis</name>
    <dbReference type="NCBI Taxonomy" id="2528011"/>
    <lineage>
        <taxon>Bacteria</taxon>
        <taxon>Pseudomonadati</taxon>
        <taxon>Planctomycetota</taxon>
        <taxon>Planctomycetia</taxon>
        <taxon>Planctomycetia incertae sedis</taxon>
        <taxon>Engelhardtia</taxon>
    </lineage>
</organism>